<feature type="region of interest" description="Disordered" evidence="1">
    <location>
        <begin position="95"/>
        <end position="133"/>
    </location>
</feature>
<feature type="compositionally biased region" description="Low complexity" evidence="1">
    <location>
        <begin position="112"/>
        <end position="126"/>
    </location>
</feature>
<accession>A0A6P3H586</accession>
<evidence type="ECO:0000313" key="3">
    <source>
        <dbReference type="RefSeq" id="XP_010837116.1"/>
    </source>
</evidence>
<dbReference type="AlphaFoldDB" id="A0A6P3H586"/>
<dbReference type="GeneID" id="104987751"/>
<name>A0A6P3H586_BISBB</name>
<proteinExistence type="predicted"/>
<reference evidence="3" key="1">
    <citation type="submission" date="2025-08" db="UniProtKB">
        <authorList>
            <consortium name="RefSeq"/>
        </authorList>
    </citation>
    <scope>IDENTIFICATION</scope>
    <source>
        <tissue evidence="3">Blood</tissue>
    </source>
</reference>
<dbReference type="RefSeq" id="XP_010837116.1">
    <property type="nucleotide sequence ID" value="XM_010838814.1"/>
</dbReference>
<evidence type="ECO:0000313" key="2">
    <source>
        <dbReference type="Proteomes" id="UP000515208"/>
    </source>
</evidence>
<feature type="region of interest" description="Disordered" evidence="1">
    <location>
        <begin position="156"/>
        <end position="175"/>
    </location>
</feature>
<protein>
    <submittedName>
        <fullName evidence="3">LOW QUALITY PROTEIN: uncharacterized protein LOC104987751</fullName>
    </submittedName>
</protein>
<keyword evidence="2" id="KW-1185">Reference proteome</keyword>
<dbReference type="Proteomes" id="UP000515208">
    <property type="component" value="Unplaced"/>
</dbReference>
<dbReference type="KEGG" id="bbis:104987751"/>
<gene>
    <name evidence="3" type="primary">LOC104987751</name>
</gene>
<organism evidence="2 3">
    <name type="scientific">Bison bison bison</name>
    <name type="common">North American plains bison</name>
    <dbReference type="NCBI Taxonomy" id="43346"/>
    <lineage>
        <taxon>Eukaryota</taxon>
        <taxon>Metazoa</taxon>
        <taxon>Chordata</taxon>
        <taxon>Craniata</taxon>
        <taxon>Vertebrata</taxon>
        <taxon>Euteleostomi</taxon>
        <taxon>Mammalia</taxon>
        <taxon>Eutheria</taxon>
        <taxon>Laurasiatheria</taxon>
        <taxon>Artiodactyla</taxon>
        <taxon>Ruminantia</taxon>
        <taxon>Pecora</taxon>
        <taxon>Bovidae</taxon>
        <taxon>Bovinae</taxon>
        <taxon>Bison</taxon>
    </lineage>
</organism>
<sequence length="313" mass="33090">MHALKMPFTSLQPQPHPLLCLPVKPAGGSEHHSQSTPALAATATIGPASGSSTWQSRAWGTSDVQVLFTHRPGASETTQQIEHRGRRVTVDLEDEEVAFSSQPQGPTPRPGQPFAQAAPRPEPQQARNPSPEVSCCDLWPSIPTCSELRPVAPARRGEYSRRSQAGLRAQSVPQTLDRGLLSSGLRAPPREAPVAITLSQGVEPPGAWGRIRVTQQVVGSWGLWLQAGQASCRRGSVVLGGVLLVGQREGEWAAQGRVRGDGRAQNQSKELQAEISSKLGGSLGAPGKLGSAGHARPGPPCPGPLLWGLTRVV</sequence>
<evidence type="ECO:0000256" key="1">
    <source>
        <dbReference type="SAM" id="MobiDB-lite"/>
    </source>
</evidence>